<dbReference type="SUPFAM" id="SSF88713">
    <property type="entry name" value="Glycoside hydrolase/deacetylase"/>
    <property type="match status" value="1"/>
</dbReference>
<dbReference type="Pfam" id="PF01522">
    <property type="entry name" value="Polysacc_deac_1"/>
    <property type="match status" value="1"/>
</dbReference>
<proteinExistence type="predicted"/>
<dbReference type="GO" id="GO:0016810">
    <property type="term" value="F:hydrolase activity, acting on carbon-nitrogen (but not peptide) bonds"/>
    <property type="evidence" value="ECO:0007669"/>
    <property type="project" value="InterPro"/>
</dbReference>
<dbReference type="Proteomes" id="UP000319852">
    <property type="component" value="Chromosome"/>
</dbReference>
<accession>A0A517MXJ3</accession>
<dbReference type="RefSeq" id="WP_145060745.1">
    <property type="nucleotide sequence ID" value="NZ_CP036263.1"/>
</dbReference>
<evidence type="ECO:0000256" key="1">
    <source>
        <dbReference type="ARBA" id="ARBA00004613"/>
    </source>
</evidence>
<dbReference type="InterPro" id="IPR002509">
    <property type="entry name" value="NODB_dom"/>
</dbReference>
<feature type="domain" description="NodB homology" evidence="3">
    <location>
        <begin position="91"/>
        <end position="284"/>
    </location>
</feature>
<dbReference type="AlphaFoldDB" id="A0A517MXJ3"/>
<evidence type="ECO:0000256" key="2">
    <source>
        <dbReference type="ARBA" id="ARBA00022729"/>
    </source>
</evidence>
<dbReference type="EMBL" id="CP036263">
    <property type="protein sequence ID" value="QDS99537.1"/>
    <property type="molecule type" value="Genomic_DNA"/>
</dbReference>
<sequence>MLPEACREPLLGMYYLATLPGRRQAAARRAIEGSAPIRTLFYHRVADDHPNGWTISTERFKDQIEWIQERYEIITLIEAQRRIGSDQNSTAAVCLTFDDGYADNCREALPWLLDKQIPFTYFVSTNRVNTGEPFDHDVEAGQPLAPNSIEEIRVLAEAGVEIGAHTRSHADCGKIDNEDELYDEIVGSKRDLEAMIHRPVRYFAFPFGLEENLSRAAFRTAFRAGFWGVCSAYGGYNLPGEDPFHIQRIHGDSSWARFCNWLTVDPRKLRNVQRFNAGDYRLCF</sequence>
<organism evidence="4 5">
    <name type="scientific">Adhaeretor mobilis</name>
    <dbReference type="NCBI Taxonomy" id="1930276"/>
    <lineage>
        <taxon>Bacteria</taxon>
        <taxon>Pseudomonadati</taxon>
        <taxon>Planctomycetota</taxon>
        <taxon>Planctomycetia</taxon>
        <taxon>Pirellulales</taxon>
        <taxon>Lacipirellulaceae</taxon>
        <taxon>Adhaeretor</taxon>
    </lineage>
</organism>
<keyword evidence="2" id="KW-0732">Signal</keyword>
<evidence type="ECO:0000259" key="3">
    <source>
        <dbReference type="PROSITE" id="PS51677"/>
    </source>
</evidence>
<comment type="subcellular location">
    <subcellularLocation>
        <location evidence="1">Secreted</location>
    </subcellularLocation>
</comment>
<evidence type="ECO:0000313" key="4">
    <source>
        <dbReference type="EMBL" id="QDS99537.1"/>
    </source>
</evidence>
<dbReference type="GO" id="GO:0005576">
    <property type="term" value="C:extracellular region"/>
    <property type="evidence" value="ECO:0007669"/>
    <property type="project" value="UniProtKB-SubCell"/>
</dbReference>
<dbReference type="KEGG" id="amob:HG15A2_28610"/>
<dbReference type="OrthoDB" id="9778320at2"/>
<protein>
    <submittedName>
        <fullName evidence="4">Polysaccharide deacetylase</fullName>
    </submittedName>
</protein>
<dbReference type="GO" id="GO:0005975">
    <property type="term" value="P:carbohydrate metabolic process"/>
    <property type="evidence" value="ECO:0007669"/>
    <property type="project" value="InterPro"/>
</dbReference>
<dbReference type="CDD" id="cd10918">
    <property type="entry name" value="CE4_NodB_like_5s_6s"/>
    <property type="match status" value="1"/>
</dbReference>
<dbReference type="Gene3D" id="3.20.20.370">
    <property type="entry name" value="Glycoside hydrolase/deacetylase"/>
    <property type="match status" value="1"/>
</dbReference>
<keyword evidence="5" id="KW-1185">Reference proteome</keyword>
<evidence type="ECO:0000313" key="5">
    <source>
        <dbReference type="Proteomes" id="UP000319852"/>
    </source>
</evidence>
<dbReference type="PANTHER" id="PTHR34216:SF3">
    <property type="entry name" value="POLY-BETA-1,6-N-ACETYL-D-GLUCOSAMINE N-DEACETYLASE"/>
    <property type="match status" value="1"/>
</dbReference>
<dbReference type="InterPro" id="IPR051398">
    <property type="entry name" value="Polysacch_Deacetylase"/>
</dbReference>
<dbReference type="InterPro" id="IPR011330">
    <property type="entry name" value="Glyco_hydro/deAcase_b/a-brl"/>
</dbReference>
<name>A0A517MXJ3_9BACT</name>
<gene>
    <name evidence="4" type="ORF">HG15A2_28610</name>
</gene>
<dbReference type="PANTHER" id="PTHR34216">
    <property type="match status" value="1"/>
</dbReference>
<dbReference type="PROSITE" id="PS51677">
    <property type="entry name" value="NODB"/>
    <property type="match status" value="1"/>
</dbReference>
<reference evidence="4 5" key="1">
    <citation type="submission" date="2019-02" db="EMBL/GenBank/DDBJ databases">
        <title>Deep-cultivation of Planctomycetes and their phenomic and genomic characterization uncovers novel biology.</title>
        <authorList>
            <person name="Wiegand S."/>
            <person name="Jogler M."/>
            <person name="Boedeker C."/>
            <person name="Pinto D."/>
            <person name="Vollmers J."/>
            <person name="Rivas-Marin E."/>
            <person name="Kohn T."/>
            <person name="Peeters S.H."/>
            <person name="Heuer A."/>
            <person name="Rast P."/>
            <person name="Oberbeckmann S."/>
            <person name="Bunk B."/>
            <person name="Jeske O."/>
            <person name="Meyerdierks A."/>
            <person name="Storesund J.E."/>
            <person name="Kallscheuer N."/>
            <person name="Luecker S."/>
            <person name="Lage O.M."/>
            <person name="Pohl T."/>
            <person name="Merkel B.J."/>
            <person name="Hornburger P."/>
            <person name="Mueller R.-W."/>
            <person name="Bruemmer F."/>
            <person name="Labrenz M."/>
            <person name="Spormann A.M."/>
            <person name="Op den Camp H."/>
            <person name="Overmann J."/>
            <person name="Amann R."/>
            <person name="Jetten M.S.M."/>
            <person name="Mascher T."/>
            <person name="Medema M.H."/>
            <person name="Devos D.P."/>
            <person name="Kaster A.-K."/>
            <person name="Ovreas L."/>
            <person name="Rohde M."/>
            <person name="Galperin M.Y."/>
            <person name="Jogler C."/>
        </authorList>
    </citation>
    <scope>NUCLEOTIDE SEQUENCE [LARGE SCALE GENOMIC DNA]</scope>
    <source>
        <strain evidence="4 5">HG15A2</strain>
    </source>
</reference>